<gene>
    <name evidence="1" type="ORF">E5340_11390</name>
</gene>
<dbReference type="EMBL" id="SRYK01000114">
    <property type="protein sequence ID" value="TGY51575.1"/>
    <property type="molecule type" value="Genomic_DNA"/>
</dbReference>
<organism evidence="1 2">
    <name type="scientific">Ligilactobacillus murinus</name>
    <dbReference type="NCBI Taxonomy" id="1622"/>
    <lineage>
        <taxon>Bacteria</taxon>
        <taxon>Bacillati</taxon>
        <taxon>Bacillota</taxon>
        <taxon>Bacilli</taxon>
        <taxon>Lactobacillales</taxon>
        <taxon>Lactobacillaceae</taxon>
        <taxon>Ligilactobacillus</taxon>
    </lineage>
</organism>
<reference evidence="1 2" key="1">
    <citation type="submission" date="2019-04" db="EMBL/GenBank/DDBJ databases">
        <title>Microbes associate with the intestines of laboratory mice.</title>
        <authorList>
            <person name="Navarre W."/>
            <person name="Wong E."/>
            <person name="Huang K."/>
            <person name="Tropini C."/>
            <person name="Ng K."/>
            <person name="Yu B."/>
        </authorList>
    </citation>
    <scope>NUCLEOTIDE SEQUENCE [LARGE SCALE GENOMIC DNA]</scope>
    <source>
        <strain evidence="1 2">NM26_J9</strain>
    </source>
</reference>
<proteinExistence type="predicted"/>
<dbReference type="RefSeq" id="WP_004050851.1">
    <property type="nucleotide sequence ID" value="NZ_BDFM01000220.1"/>
</dbReference>
<evidence type="ECO:0008006" key="3">
    <source>
        <dbReference type="Google" id="ProtNLM"/>
    </source>
</evidence>
<dbReference type="Proteomes" id="UP000306855">
    <property type="component" value="Unassembled WGS sequence"/>
</dbReference>
<dbReference type="AlphaFoldDB" id="A0A4S2E8B7"/>
<accession>A0A4S2E8B7</accession>
<dbReference type="InterPro" id="IPR027417">
    <property type="entry name" value="P-loop_NTPase"/>
</dbReference>
<sequence>MTKNKTLVLGICGPVGVGKTLLIQRIQAMLSERYSLATLSDGIFTVKDLNYVPPLMTPSWKSRDFSHGMDRPLLRGCDISLYL</sequence>
<name>A0A4S2E8B7_9LACO</name>
<evidence type="ECO:0000313" key="2">
    <source>
        <dbReference type="Proteomes" id="UP000306855"/>
    </source>
</evidence>
<protein>
    <recommendedName>
        <fullName evidence="3">Urease accessory protein UreG</fullName>
    </recommendedName>
</protein>
<evidence type="ECO:0000313" key="1">
    <source>
        <dbReference type="EMBL" id="TGY51575.1"/>
    </source>
</evidence>
<dbReference type="Gene3D" id="3.40.50.300">
    <property type="entry name" value="P-loop containing nucleotide triphosphate hydrolases"/>
    <property type="match status" value="1"/>
</dbReference>
<dbReference type="SUPFAM" id="SSF52540">
    <property type="entry name" value="P-loop containing nucleoside triphosphate hydrolases"/>
    <property type="match status" value="1"/>
</dbReference>
<comment type="caution">
    <text evidence="1">The sequence shown here is derived from an EMBL/GenBank/DDBJ whole genome shotgun (WGS) entry which is preliminary data.</text>
</comment>